<keyword evidence="2" id="KW-0813">Transport</keyword>
<accession>A0A9P4YB14</accession>
<protein>
    <submittedName>
        <fullName evidence="9">Uncharacterized protein</fullName>
    </submittedName>
</protein>
<dbReference type="GO" id="GO:0006406">
    <property type="term" value="P:mRNA export from nucleus"/>
    <property type="evidence" value="ECO:0007669"/>
    <property type="project" value="TreeGrafter"/>
</dbReference>
<keyword evidence="3" id="KW-0509">mRNA transport</keyword>
<feature type="region of interest" description="Disordered" evidence="8">
    <location>
        <begin position="773"/>
        <end position="795"/>
    </location>
</feature>
<dbReference type="GeneID" id="63840654"/>
<gene>
    <name evidence="9" type="ORF">M406DRAFT_35678</name>
</gene>
<comment type="caution">
    <text evidence="9">The sequence shown here is derived from an EMBL/GenBank/DDBJ whole genome shotgun (WGS) entry which is preliminary data.</text>
</comment>
<feature type="compositionally biased region" description="Acidic residues" evidence="8">
    <location>
        <begin position="734"/>
        <end position="744"/>
    </location>
</feature>
<keyword evidence="4" id="KW-0653">Protein transport</keyword>
<keyword evidence="6" id="KW-0906">Nuclear pore complex</keyword>
<evidence type="ECO:0000256" key="1">
    <source>
        <dbReference type="ARBA" id="ARBA00004567"/>
    </source>
</evidence>
<dbReference type="GO" id="GO:0005643">
    <property type="term" value="C:nuclear pore"/>
    <property type="evidence" value="ECO:0007669"/>
    <property type="project" value="UniProtKB-SubCell"/>
</dbReference>
<name>A0A9P4YB14_CRYP1</name>
<evidence type="ECO:0000256" key="7">
    <source>
        <dbReference type="ARBA" id="ARBA00023242"/>
    </source>
</evidence>
<dbReference type="PANTHER" id="PTHR13257">
    <property type="entry name" value="NUCLEOPORIN NUP84-RELATED"/>
    <property type="match status" value="1"/>
</dbReference>
<dbReference type="InterPro" id="IPR015943">
    <property type="entry name" value="WD40/YVTN_repeat-like_dom_sf"/>
</dbReference>
<dbReference type="EMBL" id="MU032344">
    <property type="protein sequence ID" value="KAF3770227.1"/>
    <property type="molecule type" value="Genomic_DNA"/>
</dbReference>
<keyword evidence="5" id="KW-0811">Translocation</keyword>
<dbReference type="SUPFAM" id="SSF50978">
    <property type="entry name" value="WD40 repeat-like"/>
    <property type="match status" value="1"/>
</dbReference>
<evidence type="ECO:0000313" key="9">
    <source>
        <dbReference type="EMBL" id="KAF3770227.1"/>
    </source>
</evidence>
<evidence type="ECO:0000256" key="4">
    <source>
        <dbReference type="ARBA" id="ARBA00022927"/>
    </source>
</evidence>
<dbReference type="RefSeq" id="XP_040781188.1">
    <property type="nucleotide sequence ID" value="XM_040923525.1"/>
</dbReference>
<dbReference type="Gene3D" id="2.130.10.10">
    <property type="entry name" value="YVTN repeat-like/Quinoprotein amine dehydrogenase"/>
    <property type="match status" value="1"/>
</dbReference>
<evidence type="ECO:0000256" key="3">
    <source>
        <dbReference type="ARBA" id="ARBA00022816"/>
    </source>
</evidence>
<reference evidence="9" key="1">
    <citation type="journal article" date="2020" name="Phytopathology">
        <title>Genome sequence of the chestnut blight fungus Cryphonectria parasitica EP155: A fundamental resource for an archetypical invasive plant pathogen.</title>
        <authorList>
            <person name="Crouch J.A."/>
            <person name="Dawe A."/>
            <person name="Aerts A."/>
            <person name="Barry K."/>
            <person name="Churchill A.C.L."/>
            <person name="Grimwood J."/>
            <person name="Hillman B."/>
            <person name="Milgroom M.G."/>
            <person name="Pangilinan J."/>
            <person name="Smith M."/>
            <person name="Salamov A."/>
            <person name="Schmutz J."/>
            <person name="Yadav J."/>
            <person name="Grigoriev I.V."/>
            <person name="Nuss D."/>
        </authorList>
    </citation>
    <scope>NUCLEOTIDE SEQUENCE</scope>
    <source>
        <strain evidence="9">EP155</strain>
    </source>
</reference>
<comment type="subcellular location">
    <subcellularLocation>
        <location evidence="1">Nucleus</location>
        <location evidence="1">Nuclear pore complex</location>
    </subcellularLocation>
</comment>
<keyword evidence="10" id="KW-1185">Reference proteome</keyword>
<dbReference type="GO" id="GO:0006606">
    <property type="term" value="P:protein import into nucleus"/>
    <property type="evidence" value="ECO:0007669"/>
    <property type="project" value="TreeGrafter"/>
</dbReference>
<evidence type="ECO:0000256" key="2">
    <source>
        <dbReference type="ARBA" id="ARBA00022448"/>
    </source>
</evidence>
<dbReference type="Proteomes" id="UP000803844">
    <property type="component" value="Unassembled WGS sequence"/>
</dbReference>
<feature type="region of interest" description="Disordered" evidence="8">
    <location>
        <begin position="721"/>
        <end position="761"/>
    </location>
</feature>
<dbReference type="InterPro" id="IPR036322">
    <property type="entry name" value="WD40_repeat_dom_sf"/>
</dbReference>
<dbReference type="InterPro" id="IPR037700">
    <property type="entry name" value="NUP88/NUP82"/>
</dbReference>
<dbReference type="AlphaFoldDB" id="A0A9P4YB14"/>
<proteinExistence type="predicted"/>
<dbReference type="GO" id="GO:0017056">
    <property type="term" value="F:structural constituent of nuclear pore"/>
    <property type="evidence" value="ECO:0007669"/>
    <property type="project" value="InterPro"/>
</dbReference>
<dbReference type="GO" id="GO:0000055">
    <property type="term" value="P:ribosomal large subunit export from nucleus"/>
    <property type="evidence" value="ECO:0007669"/>
    <property type="project" value="InterPro"/>
</dbReference>
<keyword evidence="7" id="KW-0539">Nucleus</keyword>
<evidence type="ECO:0000256" key="5">
    <source>
        <dbReference type="ARBA" id="ARBA00023010"/>
    </source>
</evidence>
<dbReference type="GO" id="GO:0000056">
    <property type="term" value="P:ribosomal small subunit export from nucleus"/>
    <property type="evidence" value="ECO:0007669"/>
    <property type="project" value="InterPro"/>
</dbReference>
<evidence type="ECO:0000313" key="10">
    <source>
        <dbReference type="Proteomes" id="UP000803844"/>
    </source>
</evidence>
<organism evidence="9 10">
    <name type="scientific">Cryphonectria parasitica (strain ATCC 38755 / EP155)</name>
    <dbReference type="NCBI Taxonomy" id="660469"/>
    <lineage>
        <taxon>Eukaryota</taxon>
        <taxon>Fungi</taxon>
        <taxon>Dikarya</taxon>
        <taxon>Ascomycota</taxon>
        <taxon>Pezizomycotina</taxon>
        <taxon>Sordariomycetes</taxon>
        <taxon>Sordariomycetidae</taxon>
        <taxon>Diaporthales</taxon>
        <taxon>Cryphonectriaceae</taxon>
        <taxon>Cryphonectria-Endothia species complex</taxon>
        <taxon>Cryphonectria</taxon>
    </lineage>
</organism>
<evidence type="ECO:0000256" key="6">
    <source>
        <dbReference type="ARBA" id="ARBA00023132"/>
    </source>
</evidence>
<dbReference type="OrthoDB" id="341482at2759"/>
<sequence>MSKIRSYTPSWLSRPAPGHNLFQASQEDINASASSRRKMRPGPRRTIARRGTEVFVAVNREIRWGDLVYLKESWAEKPASTRIKREDSNGNFSVYDQVQASVEGSDGQSADGYRIIKTPVADEIRQLVMSPNSEYLAILTTHTVHICALPKSSLLTDSEPLKPRFFTLGPTTHITMKSAVMSAVWHPLGVQGTSLVTVTEDAVVRLWEISTSDRWSFDAPTLAIDLKKLADGTAVDQDFSVSTTTNRGFSADTFDMEVAAASFAVRGSGLWSSMTLYIAMRGGDVYALCPLLPQLWAPPPTLIPSLSVSIVAKVAAIEDDPNFSPQDRLLAQQQLEWMSDLDSQEPRIIQETLADQPIEVYQRPTHPGLIPRLQGPFDLESAPEEDEQDELDIEVSDIYVIGRKMETDELMGEEDEVLELDDEEQQGLSLTVICLLSTSGQVRICLDMEGVEARWLPPRLKGKAATLSNAIDLPSLLTFETLDTVPPSEVTEDCWPTFSDDALSRYSFFITHNSGITQVSLAPWVYRLESELEAEAPAGSELRVNLIAQANSEVDRIYAEPASEYALAASVAIRDPDLGYFLLSATPTDPIALVFDTPEDDFPPIKTSTSPTPFPEPTPDERAALELYYTPRPAFQPPTIFDQPSDLPKLRQAILTGPQRALMGQEVRLSPMTLKIFSNAHQILSTETGRLNEAVAEVFRRCDVLRSELKDQISRANELKTRVDHITGGNGENPSDDAQSEEGTTDAKAGKGQSQSSSRRLDEIRRLKEELTKQVAEVQGKDVSGDGGSEKSLSASVSSLKIPAEIRKAKVTQVMHLLDRENELVDALQGRLERLAVG</sequence>
<dbReference type="PANTHER" id="PTHR13257:SF0">
    <property type="entry name" value="NUCLEAR PORE COMPLEX PROTEIN NUP88"/>
    <property type="match status" value="1"/>
</dbReference>
<evidence type="ECO:0000256" key="8">
    <source>
        <dbReference type="SAM" id="MobiDB-lite"/>
    </source>
</evidence>